<keyword evidence="1" id="KW-0378">Hydrolase</keyword>
<dbReference type="NCBIfam" id="TIGR04306">
    <property type="entry name" value="salvage_TenA"/>
    <property type="match status" value="1"/>
</dbReference>
<dbReference type="PANTHER" id="PTHR43198">
    <property type="entry name" value="BIFUNCTIONAL TH2 PROTEIN"/>
    <property type="match status" value="1"/>
</dbReference>
<comment type="catalytic activity">
    <reaction evidence="1">
        <text>4-amino-5-aminomethyl-2-methylpyrimidine + H2O = 4-amino-5-hydroxymethyl-2-methylpyrimidine + NH4(+)</text>
        <dbReference type="Rhea" id="RHEA:31799"/>
        <dbReference type="ChEBI" id="CHEBI:15377"/>
        <dbReference type="ChEBI" id="CHEBI:16892"/>
        <dbReference type="ChEBI" id="CHEBI:28938"/>
        <dbReference type="ChEBI" id="CHEBI:63416"/>
        <dbReference type="EC" id="3.5.99.2"/>
    </reaction>
</comment>
<evidence type="ECO:0000256" key="1">
    <source>
        <dbReference type="RuleBase" id="RU363093"/>
    </source>
</evidence>
<comment type="similarity">
    <text evidence="1">Belongs to the TenA family.</text>
</comment>
<dbReference type="RefSeq" id="WP_121897814.1">
    <property type="nucleotide sequence ID" value="NZ_RCNT01000004.1"/>
</dbReference>
<dbReference type="PANTHER" id="PTHR43198:SF2">
    <property type="entry name" value="SI:CH1073-67J19.1-RELATED"/>
    <property type="match status" value="1"/>
</dbReference>
<dbReference type="EMBL" id="RCNT01000004">
    <property type="protein sequence ID" value="RMA42334.1"/>
    <property type="molecule type" value="Genomic_DNA"/>
</dbReference>
<dbReference type="AlphaFoldDB" id="A0A3L9Y0I8"/>
<dbReference type="OrthoDB" id="34166at2"/>
<organism evidence="3 4">
    <name type="scientific">Rhodophyticola porphyridii</name>
    <dbReference type="NCBI Taxonomy" id="1852017"/>
    <lineage>
        <taxon>Bacteria</taxon>
        <taxon>Pseudomonadati</taxon>
        <taxon>Pseudomonadota</taxon>
        <taxon>Alphaproteobacteria</taxon>
        <taxon>Rhodobacterales</taxon>
        <taxon>Roseobacteraceae</taxon>
        <taxon>Rhodophyticola</taxon>
    </lineage>
</organism>
<dbReference type="CDD" id="cd19365">
    <property type="entry name" value="TenA_C-like"/>
    <property type="match status" value="1"/>
</dbReference>
<dbReference type="GO" id="GO:0009229">
    <property type="term" value="P:thiamine diphosphate biosynthetic process"/>
    <property type="evidence" value="ECO:0007669"/>
    <property type="project" value="UniProtKB-UniPathway"/>
</dbReference>
<dbReference type="InterPro" id="IPR004305">
    <property type="entry name" value="Thiaminase-2/PQQC"/>
</dbReference>
<evidence type="ECO:0000259" key="2">
    <source>
        <dbReference type="Pfam" id="PF03070"/>
    </source>
</evidence>
<comment type="pathway">
    <text evidence="1">Cofactor biosynthesis; thiamine diphosphate biosynthesis.</text>
</comment>
<comment type="catalytic activity">
    <reaction evidence="1">
        <text>thiamine + H2O = 5-(2-hydroxyethyl)-4-methylthiazole + 4-amino-5-hydroxymethyl-2-methylpyrimidine + H(+)</text>
        <dbReference type="Rhea" id="RHEA:17509"/>
        <dbReference type="ChEBI" id="CHEBI:15377"/>
        <dbReference type="ChEBI" id="CHEBI:15378"/>
        <dbReference type="ChEBI" id="CHEBI:16892"/>
        <dbReference type="ChEBI" id="CHEBI:17957"/>
        <dbReference type="ChEBI" id="CHEBI:18385"/>
        <dbReference type="EC" id="3.5.99.2"/>
    </reaction>
</comment>
<gene>
    <name evidence="3" type="primary">tenA</name>
    <name evidence="3" type="ORF">D9R08_09505</name>
</gene>
<dbReference type="InterPro" id="IPR050967">
    <property type="entry name" value="Thiamine_Salvage_TenA"/>
</dbReference>
<accession>A0A3L9Y0I8</accession>
<dbReference type="Pfam" id="PF03070">
    <property type="entry name" value="TENA_THI-4"/>
    <property type="match status" value="1"/>
</dbReference>
<name>A0A3L9Y0I8_9RHOB</name>
<sequence>MTTFSDRARQDTTALRDRILELPFNRELAAGRLSRQRFQFYMIQDALYLEQYSRALAIASAKAPDTRAMEQFARSAQGALIVERALHEGFFEKFGIAPVEAAQFAPSPTCYGYTNFLLTVAHQASYEELVAAVLPCFWIYWDVGNHIAADTVPDNPYRAWIDTYSDPSFGQSVNAVIAIANEAAERSTEARRVAMLNAFKRSAQYEWMFWDSAYREEKWPVSA</sequence>
<dbReference type="GO" id="GO:0009228">
    <property type="term" value="P:thiamine biosynthetic process"/>
    <property type="evidence" value="ECO:0007669"/>
    <property type="project" value="UniProtKB-KW"/>
</dbReference>
<feature type="domain" description="Thiaminase-2/PQQC" evidence="2">
    <location>
        <begin position="20"/>
        <end position="215"/>
    </location>
</feature>
<dbReference type="Gene3D" id="1.20.910.10">
    <property type="entry name" value="Heme oxygenase-like"/>
    <property type="match status" value="1"/>
</dbReference>
<dbReference type="EC" id="3.5.99.2" evidence="1"/>
<proteinExistence type="inferred from homology"/>
<reference evidence="3 4" key="1">
    <citation type="submission" date="2018-10" db="EMBL/GenBank/DDBJ databases">
        <authorList>
            <person name="Jung H.S."/>
            <person name="Jeon C.O."/>
        </authorList>
    </citation>
    <scope>NUCLEOTIDE SEQUENCE [LARGE SCALE GENOMIC DNA]</scope>
    <source>
        <strain evidence="3 4">MA-7-27</strain>
    </source>
</reference>
<dbReference type="Proteomes" id="UP000281343">
    <property type="component" value="Unassembled WGS sequence"/>
</dbReference>
<evidence type="ECO:0000313" key="4">
    <source>
        <dbReference type="Proteomes" id="UP000281343"/>
    </source>
</evidence>
<dbReference type="InterPro" id="IPR016084">
    <property type="entry name" value="Haem_Oase-like_multi-hlx"/>
</dbReference>
<comment type="function">
    <text evidence="1">Catalyzes an amino-pyrimidine hydrolysis reaction at the C5' of the pyrimidine moiety of thiamine compounds, a reaction that is part of a thiamine salvage pathway.</text>
</comment>
<dbReference type="UniPathway" id="UPA00060"/>
<dbReference type="InterPro" id="IPR027574">
    <property type="entry name" value="Thiaminase_II"/>
</dbReference>
<evidence type="ECO:0000313" key="3">
    <source>
        <dbReference type="EMBL" id="RMA42334.1"/>
    </source>
</evidence>
<comment type="caution">
    <text evidence="3">The sequence shown here is derived from an EMBL/GenBank/DDBJ whole genome shotgun (WGS) entry which is preliminary data.</text>
</comment>
<dbReference type="SUPFAM" id="SSF48613">
    <property type="entry name" value="Heme oxygenase-like"/>
    <property type="match status" value="1"/>
</dbReference>
<dbReference type="GO" id="GO:0005829">
    <property type="term" value="C:cytosol"/>
    <property type="evidence" value="ECO:0007669"/>
    <property type="project" value="TreeGrafter"/>
</dbReference>
<keyword evidence="4" id="KW-1185">Reference proteome</keyword>
<protein>
    <recommendedName>
        <fullName evidence="1">Aminopyrimidine aminohydrolase</fullName>
        <ecNumber evidence="1">3.5.99.2</ecNumber>
    </recommendedName>
</protein>
<dbReference type="GO" id="GO:0050334">
    <property type="term" value="F:thiaminase activity"/>
    <property type="evidence" value="ECO:0007669"/>
    <property type="project" value="UniProtKB-EC"/>
</dbReference>
<keyword evidence="1" id="KW-0784">Thiamine biosynthesis</keyword>